<dbReference type="AlphaFoldDB" id="A0AAE4YH69"/>
<evidence type="ECO:0000256" key="1">
    <source>
        <dbReference type="ARBA" id="ARBA00004442"/>
    </source>
</evidence>
<evidence type="ECO:0000259" key="12">
    <source>
        <dbReference type="Pfam" id="PF00263"/>
    </source>
</evidence>
<gene>
    <name evidence="15" type="primary">gspD</name>
    <name evidence="15" type="ORF">GV832_21050</name>
</gene>
<name>A0AAE4YH69_9RHOB</name>
<dbReference type="InterPro" id="IPR001775">
    <property type="entry name" value="GspD/PilQ"/>
</dbReference>
<feature type="domain" description="NolW-like" evidence="13">
    <location>
        <begin position="147"/>
        <end position="203"/>
    </location>
</feature>
<keyword evidence="4" id="KW-1134">Transmembrane beta strand</keyword>
<dbReference type="InterPro" id="IPR050810">
    <property type="entry name" value="Bact_Secretion_Sys_Channel"/>
</dbReference>
<feature type="domain" description="Type II/III secretion system secretin-like" evidence="12">
    <location>
        <begin position="438"/>
        <end position="604"/>
    </location>
</feature>
<evidence type="ECO:0000256" key="8">
    <source>
        <dbReference type="ARBA" id="ARBA00023136"/>
    </source>
</evidence>
<proteinExistence type="inferred from homology"/>
<sequence length="643" mass="67025">MGFSSYGDTSGSGRNYVQRGTDQFFNSSAFADTGPGKAVVVPADGENVQLSLVNATISGAAKAVLGEALKLNYVVADGLEGRVTLQTTAPVPKDTLLELFNAALAANRAQIVQDGNVVKVVAGTDGNTTFRLAGADGASSSAIMVAPLNFVSASEMVKILQPLIDQGLKVDVQRQRNLLLLSGDGGQMQSALDALNLFDVDVLQGKSVALVPLHSADPDAIVTELKRLFSAEEGGMLDGVIDFVPNPRLQSILVITSRQAYLDRAEKWIRDLDKGASGSQVYMAVYELQNRSATEVAPIIDQLLGGENSNASGSSSADTGAEAASEGGNSSSGSAGQQFDVAADDSRNALLVRADKDTQDQIAALLTTLDAPARQVLLEATIAEVTLNDQMQLGTRWFFESGNWSTGFSDLSSGGVAGSAPGFSAIFGVGKAELALSALASVTNVKVISSPTLMVLDNKEGTLQIGDQVPIATQTASGRDAANATVLTQVSYRDTGVILHVRPRIGAGGRVLLDIEQEVSSVQANKSSGIDSPTIRQRKIGTSVALADGSTLILGGLVQEDASDSRTQTPGLGDVPILGNLFRRKDGVKSRSELLILIRPHVVDSNTSAQSITSSWRGRMAASNSLVTGGIGLPRHSLQDFGN</sequence>
<evidence type="ECO:0000256" key="9">
    <source>
        <dbReference type="ARBA" id="ARBA00023237"/>
    </source>
</evidence>
<dbReference type="Pfam" id="PF03958">
    <property type="entry name" value="Secretin_N"/>
    <property type="match status" value="3"/>
</dbReference>
<dbReference type="Gene3D" id="3.55.50.30">
    <property type="match status" value="1"/>
</dbReference>
<dbReference type="Gene3D" id="3.30.1370.120">
    <property type="match status" value="3"/>
</dbReference>
<dbReference type="Pfam" id="PF21305">
    <property type="entry name" value="type_II_gspD_N0"/>
    <property type="match status" value="1"/>
</dbReference>
<organism evidence="15 16">
    <name type="scientific">Stagnihabitans tardus</name>
    <dbReference type="NCBI Taxonomy" id="2699202"/>
    <lineage>
        <taxon>Bacteria</taxon>
        <taxon>Pseudomonadati</taxon>
        <taxon>Pseudomonadota</taxon>
        <taxon>Alphaproteobacteria</taxon>
        <taxon>Rhodobacterales</taxon>
        <taxon>Paracoccaceae</taxon>
        <taxon>Stagnihabitans</taxon>
    </lineage>
</organism>
<dbReference type="PRINTS" id="PR01032">
    <property type="entry name" value="PHAGEIV"/>
</dbReference>
<dbReference type="GO" id="GO:0015627">
    <property type="term" value="C:type II protein secretion system complex"/>
    <property type="evidence" value="ECO:0007669"/>
    <property type="project" value="InterPro"/>
</dbReference>
<comment type="caution">
    <text evidence="15">The sequence shown here is derived from an EMBL/GenBank/DDBJ whole genome shotgun (WGS) entry which is preliminary data.</text>
</comment>
<evidence type="ECO:0000256" key="11">
    <source>
        <dbReference type="SAM" id="MobiDB-lite"/>
    </source>
</evidence>
<keyword evidence="6" id="KW-0732">Signal</keyword>
<evidence type="ECO:0000256" key="7">
    <source>
        <dbReference type="ARBA" id="ARBA00022927"/>
    </source>
</evidence>
<protein>
    <submittedName>
        <fullName evidence="15">Type II secretion system secretin GspD</fullName>
    </submittedName>
</protein>
<dbReference type="PANTHER" id="PTHR30332">
    <property type="entry name" value="PROBABLE GENERAL SECRETION PATHWAY PROTEIN D"/>
    <property type="match status" value="1"/>
</dbReference>
<dbReference type="InterPro" id="IPR005644">
    <property type="entry name" value="NolW-like"/>
</dbReference>
<dbReference type="PANTHER" id="PTHR30332:SF25">
    <property type="entry name" value="SECRETIN XPSD"/>
    <property type="match status" value="1"/>
</dbReference>
<evidence type="ECO:0000259" key="13">
    <source>
        <dbReference type="Pfam" id="PF03958"/>
    </source>
</evidence>
<evidence type="ECO:0000256" key="5">
    <source>
        <dbReference type="ARBA" id="ARBA00022692"/>
    </source>
</evidence>
<dbReference type="GO" id="GO:0009279">
    <property type="term" value="C:cell outer membrane"/>
    <property type="evidence" value="ECO:0007669"/>
    <property type="project" value="UniProtKB-SubCell"/>
</dbReference>
<evidence type="ECO:0000256" key="6">
    <source>
        <dbReference type="ARBA" id="ARBA00022729"/>
    </source>
</evidence>
<evidence type="ECO:0000259" key="14">
    <source>
        <dbReference type="Pfam" id="PF21305"/>
    </source>
</evidence>
<dbReference type="RefSeq" id="WP_168776854.1">
    <property type="nucleotide sequence ID" value="NZ_JAABNR010000049.1"/>
</dbReference>
<feature type="domain" description="GspD-like N0" evidence="14">
    <location>
        <begin position="51"/>
        <end position="120"/>
    </location>
</feature>
<keyword evidence="9" id="KW-0998">Cell outer membrane</keyword>
<dbReference type="InterPro" id="IPR013356">
    <property type="entry name" value="T2SS_GspD"/>
</dbReference>
<comment type="subcellular location">
    <subcellularLocation>
        <location evidence="1 10">Cell outer membrane</location>
    </subcellularLocation>
</comment>
<keyword evidence="8" id="KW-0472">Membrane</keyword>
<evidence type="ECO:0000256" key="4">
    <source>
        <dbReference type="ARBA" id="ARBA00022452"/>
    </source>
</evidence>
<keyword evidence="16" id="KW-1185">Reference proteome</keyword>
<dbReference type="GO" id="GO:0015628">
    <property type="term" value="P:protein secretion by the type II secretion system"/>
    <property type="evidence" value="ECO:0007669"/>
    <property type="project" value="InterPro"/>
</dbReference>
<comment type="similarity">
    <text evidence="2">Belongs to the bacterial secretin family. GSP D subfamily.</text>
</comment>
<keyword evidence="5" id="KW-0812">Transmembrane</keyword>
<dbReference type="InterPro" id="IPR049371">
    <property type="entry name" value="GspD-like_N0"/>
</dbReference>
<dbReference type="Proteomes" id="UP001193501">
    <property type="component" value="Unassembled WGS sequence"/>
</dbReference>
<evidence type="ECO:0000256" key="10">
    <source>
        <dbReference type="RuleBase" id="RU004004"/>
    </source>
</evidence>
<evidence type="ECO:0000256" key="3">
    <source>
        <dbReference type="ARBA" id="ARBA00022448"/>
    </source>
</evidence>
<reference evidence="15" key="1">
    <citation type="submission" date="2020-01" db="EMBL/GenBank/DDBJ databases">
        <authorList>
            <person name="Chen W.-M."/>
        </authorList>
    </citation>
    <scope>NUCLEOTIDE SEQUENCE</scope>
    <source>
        <strain evidence="15">CYK-10</strain>
    </source>
</reference>
<feature type="region of interest" description="Disordered" evidence="11">
    <location>
        <begin position="308"/>
        <end position="338"/>
    </location>
</feature>
<keyword evidence="3 10" id="KW-0813">Transport</keyword>
<evidence type="ECO:0000313" key="15">
    <source>
        <dbReference type="EMBL" id="NBZ90074.1"/>
    </source>
</evidence>
<feature type="domain" description="NolW-like" evidence="13">
    <location>
        <begin position="284"/>
        <end position="375"/>
    </location>
</feature>
<dbReference type="EMBL" id="JAABNR010000049">
    <property type="protein sequence ID" value="NBZ90074.1"/>
    <property type="molecule type" value="Genomic_DNA"/>
</dbReference>
<dbReference type="Pfam" id="PF00263">
    <property type="entry name" value="Secretin"/>
    <property type="match status" value="1"/>
</dbReference>
<accession>A0AAE4YH69</accession>
<keyword evidence="7" id="KW-0653">Protein transport</keyword>
<dbReference type="NCBIfam" id="TIGR02517">
    <property type="entry name" value="type_II_gspD"/>
    <property type="match status" value="1"/>
</dbReference>
<dbReference type="InterPro" id="IPR038591">
    <property type="entry name" value="NolW-like_sf"/>
</dbReference>
<feature type="domain" description="NolW-like" evidence="13">
    <location>
        <begin position="209"/>
        <end position="275"/>
    </location>
</feature>
<dbReference type="InterPro" id="IPR004846">
    <property type="entry name" value="T2SS/T3SS_dom"/>
</dbReference>
<dbReference type="PRINTS" id="PR00811">
    <property type="entry name" value="BCTERIALGSPD"/>
</dbReference>
<evidence type="ECO:0000313" key="16">
    <source>
        <dbReference type="Proteomes" id="UP001193501"/>
    </source>
</evidence>
<feature type="compositionally biased region" description="Low complexity" evidence="11">
    <location>
        <begin position="308"/>
        <end position="336"/>
    </location>
</feature>
<evidence type="ECO:0000256" key="2">
    <source>
        <dbReference type="ARBA" id="ARBA00006980"/>
    </source>
</evidence>